<keyword evidence="1" id="KW-0472">Membrane</keyword>
<accession>A0A9N9P0D4</accession>
<proteinExistence type="predicted"/>
<dbReference type="AlphaFoldDB" id="A0A9N9P0D4"/>
<evidence type="ECO:0000313" key="2">
    <source>
        <dbReference type="EMBL" id="CAG8777745.1"/>
    </source>
</evidence>
<reference evidence="2" key="1">
    <citation type="submission" date="2021-06" db="EMBL/GenBank/DDBJ databases">
        <authorList>
            <person name="Kallberg Y."/>
            <person name="Tangrot J."/>
            <person name="Rosling A."/>
        </authorList>
    </citation>
    <scope>NUCLEOTIDE SEQUENCE</scope>
    <source>
        <strain evidence="2">FL130A</strain>
    </source>
</reference>
<keyword evidence="1" id="KW-0812">Transmembrane</keyword>
<protein>
    <submittedName>
        <fullName evidence="2">14003_t:CDS:1</fullName>
    </submittedName>
</protein>
<keyword evidence="3" id="KW-1185">Reference proteome</keyword>
<sequence length="51" mass="5708">DGQVWFSPSGPKKTGLLMFSVQSSVPITLFELFMRTGPDWSQNRGPVNHKT</sequence>
<organism evidence="2 3">
    <name type="scientific">Ambispora leptoticha</name>
    <dbReference type="NCBI Taxonomy" id="144679"/>
    <lineage>
        <taxon>Eukaryota</taxon>
        <taxon>Fungi</taxon>
        <taxon>Fungi incertae sedis</taxon>
        <taxon>Mucoromycota</taxon>
        <taxon>Glomeromycotina</taxon>
        <taxon>Glomeromycetes</taxon>
        <taxon>Archaeosporales</taxon>
        <taxon>Ambisporaceae</taxon>
        <taxon>Ambispora</taxon>
    </lineage>
</organism>
<comment type="caution">
    <text evidence="2">The sequence shown here is derived from an EMBL/GenBank/DDBJ whole genome shotgun (WGS) entry which is preliminary data.</text>
</comment>
<keyword evidence="1" id="KW-1133">Transmembrane helix</keyword>
<feature type="non-terminal residue" evidence="2">
    <location>
        <position position="51"/>
    </location>
</feature>
<evidence type="ECO:0000256" key="1">
    <source>
        <dbReference type="SAM" id="Phobius"/>
    </source>
</evidence>
<name>A0A9N9P0D4_9GLOM</name>
<dbReference type="EMBL" id="CAJVPS010056776">
    <property type="protein sequence ID" value="CAG8777745.1"/>
    <property type="molecule type" value="Genomic_DNA"/>
</dbReference>
<feature type="transmembrane region" description="Helical" evidence="1">
    <location>
        <begin position="15"/>
        <end position="34"/>
    </location>
</feature>
<evidence type="ECO:0000313" key="3">
    <source>
        <dbReference type="Proteomes" id="UP000789508"/>
    </source>
</evidence>
<gene>
    <name evidence="2" type="ORF">ALEPTO_LOCUS14496</name>
</gene>
<dbReference type="Proteomes" id="UP000789508">
    <property type="component" value="Unassembled WGS sequence"/>
</dbReference>
<feature type="non-terminal residue" evidence="2">
    <location>
        <position position="1"/>
    </location>
</feature>